<evidence type="ECO:0000313" key="2">
    <source>
        <dbReference type="Proteomes" id="UP000189337"/>
    </source>
</evidence>
<organism evidence="1 2">
    <name type="scientific">Leptospira santarosai</name>
    <dbReference type="NCBI Taxonomy" id="28183"/>
    <lineage>
        <taxon>Bacteria</taxon>
        <taxon>Pseudomonadati</taxon>
        <taxon>Spirochaetota</taxon>
        <taxon>Spirochaetia</taxon>
        <taxon>Leptospirales</taxon>
        <taxon>Leptospiraceae</taxon>
        <taxon>Leptospira</taxon>
    </lineage>
</organism>
<sequence>MKTIAKYLPRSDLCKPISFLLEKNSKKSDRTKTSFRKIGTELSFLICGRFYSQRTNPEFEIRFESFWNRKVLR</sequence>
<protein>
    <submittedName>
        <fullName evidence="1">Uncharacterized protein</fullName>
    </submittedName>
</protein>
<dbReference type="Proteomes" id="UP000189337">
    <property type="component" value="Unassembled WGS sequence"/>
</dbReference>
<reference evidence="1 2" key="1">
    <citation type="submission" date="2017-01" db="EMBL/GenBank/DDBJ databases">
        <title>Comparative genomic analysis of Brazilian Leptospira santarosai.</title>
        <authorList>
            <person name="Moreno L.Z."/>
            <person name="Miraglia F."/>
            <person name="Kremer F.S."/>
            <person name="Eslabao M.R."/>
            <person name="Lilenbaum W."/>
            <person name="Dellagostin O.A."/>
            <person name="Moreno A.M."/>
        </authorList>
    </citation>
    <scope>NUCLEOTIDE SEQUENCE [LARGE SCALE GENOMIC DNA]</scope>
    <source>
        <strain evidence="1 2">M52/8-19</strain>
    </source>
</reference>
<proteinExistence type="predicted"/>
<dbReference type="AlphaFoldDB" id="A0AB73MW78"/>
<dbReference type="EMBL" id="MTSU01000045">
    <property type="protein sequence ID" value="ONF90035.1"/>
    <property type="molecule type" value="Genomic_DNA"/>
</dbReference>
<evidence type="ECO:0000313" key="1">
    <source>
        <dbReference type="EMBL" id="ONF90035.1"/>
    </source>
</evidence>
<comment type="caution">
    <text evidence="1">The sequence shown here is derived from an EMBL/GenBank/DDBJ whole genome shotgun (WGS) entry which is preliminary data.</text>
</comment>
<name>A0AB73MW78_9LEPT</name>
<dbReference type="RefSeq" id="WP_076638044.1">
    <property type="nucleotide sequence ID" value="NZ_CP028370.1"/>
</dbReference>
<accession>A0AB73MW78</accession>
<gene>
    <name evidence="1" type="ORF">BWD14_20570</name>
</gene>